<evidence type="ECO:0000313" key="1">
    <source>
        <dbReference type="EMBL" id="PCH60781.1"/>
    </source>
</evidence>
<protein>
    <submittedName>
        <fullName evidence="1">Uncharacterized protein</fullName>
    </submittedName>
</protein>
<gene>
    <name evidence="1" type="ORF">COC19_05420</name>
</gene>
<dbReference type="Proteomes" id="UP000218172">
    <property type="component" value="Unassembled WGS sequence"/>
</dbReference>
<dbReference type="AlphaFoldDB" id="A0A2A4ML70"/>
<sequence>MKLYLEFLDKSESEQLDFLMAQHAVNPQEEFPEKVTLKSKIYAKEKEWRLIRSISNRPPSHETDNKSLFEDRVFDPSEVRSVYLGARLDEKVKASIIKAVYGRYPKAKLFQAHTMNNQFALDFERLNP</sequence>
<evidence type="ECO:0000313" key="2">
    <source>
        <dbReference type="Proteomes" id="UP000218172"/>
    </source>
</evidence>
<comment type="caution">
    <text evidence="1">The sequence shown here is derived from an EMBL/GenBank/DDBJ whole genome shotgun (WGS) entry which is preliminary data.</text>
</comment>
<reference evidence="2" key="1">
    <citation type="submission" date="2017-08" db="EMBL/GenBank/DDBJ databases">
        <title>A dynamic microbial community with high functional redundancy inhabits the cold, oxic subseafloor aquifer.</title>
        <authorList>
            <person name="Tully B.J."/>
            <person name="Wheat C.G."/>
            <person name="Glazer B.T."/>
            <person name="Huber J.A."/>
        </authorList>
    </citation>
    <scope>NUCLEOTIDE SEQUENCE [LARGE SCALE GENOMIC DNA]</scope>
</reference>
<accession>A0A2A4ML70</accession>
<name>A0A2A4ML70_9GAMM</name>
<dbReference type="EMBL" id="NVQR01000081">
    <property type="protein sequence ID" value="PCH60781.1"/>
    <property type="molecule type" value="Genomic_DNA"/>
</dbReference>
<proteinExistence type="predicted"/>
<organism evidence="1 2">
    <name type="scientific">SAR86 cluster bacterium</name>
    <dbReference type="NCBI Taxonomy" id="2030880"/>
    <lineage>
        <taxon>Bacteria</taxon>
        <taxon>Pseudomonadati</taxon>
        <taxon>Pseudomonadota</taxon>
        <taxon>Gammaproteobacteria</taxon>
        <taxon>SAR86 cluster</taxon>
    </lineage>
</organism>